<keyword evidence="6" id="KW-1185">Reference proteome</keyword>
<feature type="transmembrane region" description="Helical" evidence="4">
    <location>
        <begin position="175"/>
        <end position="196"/>
    </location>
</feature>
<dbReference type="SUPFAM" id="SSF103473">
    <property type="entry name" value="MFS general substrate transporter"/>
    <property type="match status" value="1"/>
</dbReference>
<evidence type="ECO:0000256" key="3">
    <source>
        <dbReference type="SAM" id="MobiDB-lite"/>
    </source>
</evidence>
<feature type="transmembrane region" description="Helical" evidence="4">
    <location>
        <begin position="283"/>
        <end position="306"/>
    </location>
</feature>
<organism evidence="5 6">
    <name type="scientific">Hirsutella minnesotensis 3608</name>
    <dbReference type="NCBI Taxonomy" id="1043627"/>
    <lineage>
        <taxon>Eukaryota</taxon>
        <taxon>Fungi</taxon>
        <taxon>Dikarya</taxon>
        <taxon>Ascomycota</taxon>
        <taxon>Pezizomycotina</taxon>
        <taxon>Sordariomycetes</taxon>
        <taxon>Hypocreomycetidae</taxon>
        <taxon>Hypocreales</taxon>
        <taxon>Ophiocordycipitaceae</taxon>
        <taxon>Hirsutella</taxon>
    </lineage>
</organism>
<comment type="subcellular location">
    <subcellularLocation>
        <location evidence="1">Membrane</location>
        <topology evidence="1">Multi-pass membrane protein</topology>
    </subcellularLocation>
</comment>
<evidence type="ECO:0000313" key="6">
    <source>
        <dbReference type="Proteomes" id="UP000054481"/>
    </source>
</evidence>
<protein>
    <recommendedName>
        <fullName evidence="7">Major facilitator superfamily (MFS) profile domain-containing protein</fullName>
    </recommendedName>
</protein>
<dbReference type="InterPro" id="IPR036259">
    <property type="entry name" value="MFS_trans_sf"/>
</dbReference>
<dbReference type="InterPro" id="IPR050327">
    <property type="entry name" value="Proton-linked_MCT"/>
</dbReference>
<feature type="transmembrane region" description="Helical" evidence="4">
    <location>
        <begin position="348"/>
        <end position="367"/>
    </location>
</feature>
<name>A0A0F7ZUQ1_9HYPO</name>
<dbReference type="Gene3D" id="1.20.1250.20">
    <property type="entry name" value="MFS general substrate transporter like domains"/>
    <property type="match status" value="2"/>
</dbReference>
<dbReference type="PANTHER" id="PTHR11360">
    <property type="entry name" value="MONOCARBOXYLATE TRANSPORTER"/>
    <property type="match status" value="1"/>
</dbReference>
<feature type="compositionally biased region" description="Low complexity" evidence="3">
    <location>
        <begin position="47"/>
        <end position="68"/>
    </location>
</feature>
<feature type="transmembrane region" description="Helical" evidence="4">
    <location>
        <begin position="208"/>
        <end position="232"/>
    </location>
</feature>
<feature type="region of interest" description="Disordered" evidence="3">
    <location>
        <begin position="39"/>
        <end position="71"/>
    </location>
</feature>
<dbReference type="AlphaFoldDB" id="A0A0F7ZUQ1"/>
<evidence type="ECO:0000256" key="1">
    <source>
        <dbReference type="ARBA" id="ARBA00004141"/>
    </source>
</evidence>
<feature type="transmembrane region" description="Helical" evidence="4">
    <location>
        <begin position="373"/>
        <end position="396"/>
    </location>
</feature>
<keyword evidence="4" id="KW-0472">Membrane</keyword>
<evidence type="ECO:0000313" key="5">
    <source>
        <dbReference type="EMBL" id="KJZ75253.1"/>
    </source>
</evidence>
<feature type="transmembrane region" description="Helical" evidence="4">
    <location>
        <begin position="436"/>
        <end position="457"/>
    </location>
</feature>
<reference evidence="5 6" key="1">
    <citation type="journal article" date="2014" name="Genome Biol. Evol.">
        <title>Comparative genomics and transcriptomics analyses reveal divergent lifestyle features of nematode endoparasitic fungus Hirsutella minnesotensis.</title>
        <authorList>
            <person name="Lai Y."/>
            <person name="Liu K."/>
            <person name="Zhang X."/>
            <person name="Zhang X."/>
            <person name="Li K."/>
            <person name="Wang N."/>
            <person name="Shu C."/>
            <person name="Wu Y."/>
            <person name="Wang C."/>
            <person name="Bushley K.E."/>
            <person name="Xiang M."/>
            <person name="Liu X."/>
        </authorList>
    </citation>
    <scope>NUCLEOTIDE SEQUENCE [LARGE SCALE GENOMIC DNA]</scope>
    <source>
        <strain evidence="5 6">3608</strain>
    </source>
</reference>
<proteinExistence type="inferred from homology"/>
<dbReference type="InterPro" id="IPR011701">
    <property type="entry name" value="MFS"/>
</dbReference>
<feature type="transmembrane region" description="Helical" evidence="4">
    <location>
        <begin position="238"/>
        <end position="259"/>
    </location>
</feature>
<sequence>MRQDGAGNLDLNGALRTPSAAAGRDAHVETNYHGSVQRTLEAEKDTQQSASTISSTSGSRPSTGQGPTAIPPPPDGGYGWVCAVCVALINAHTWGLHASYAVFLAHFLANDIFPGTSPLAFAFVGSLGVSCALALSPVATFCVGKFGTRTTLLCGTVLETAGLVTAGFSREIWHLFLTQGILFGFGMGLVFIPAAGIVPQWFSVRRSLANGVAACGSGVGGLLYSLAAGAIIRNLGLQWAFFIFGALAFAVNGTCAMVIRDRNKVIGTSQLAFDMSFFRRPEFLLLLAFSWFSVLGYIILIFSLGHYSNTIGLNPSEASIITALFNLGQIFGRPSIGFFSDLVGRFNLSALTSLFVGIFIFAIWINAHLYGVLIVFAILCGSVAGTFWATIGPLTVEVVGLKDMPSALNLVWLAILLPSLFSEPIGLQIVESTGSYLGTQIFTGFLFVAAACCLVGLRGWKVGQERELARLAESTNSHQVSLRQDVDYYLKASNQAGTRAILADFWKPKRV</sequence>
<keyword evidence="4" id="KW-0812">Transmembrane</keyword>
<feature type="transmembrane region" description="Helical" evidence="4">
    <location>
        <begin position="120"/>
        <end position="143"/>
    </location>
</feature>
<dbReference type="GO" id="GO:0022857">
    <property type="term" value="F:transmembrane transporter activity"/>
    <property type="evidence" value="ECO:0007669"/>
    <property type="project" value="InterPro"/>
</dbReference>
<evidence type="ECO:0000256" key="2">
    <source>
        <dbReference type="ARBA" id="ARBA00006727"/>
    </source>
</evidence>
<dbReference type="OrthoDB" id="6499973at2759"/>
<dbReference type="PANTHER" id="PTHR11360:SF315">
    <property type="entry name" value="TRANSPORTER MCH2-RELATED"/>
    <property type="match status" value="1"/>
</dbReference>
<evidence type="ECO:0000256" key="4">
    <source>
        <dbReference type="SAM" id="Phobius"/>
    </source>
</evidence>
<keyword evidence="4" id="KW-1133">Transmembrane helix</keyword>
<comment type="similarity">
    <text evidence="2">Belongs to the major facilitator superfamily. Monocarboxylate porter (TC 2.A.1.13) family.</text>
</comment>
<dbReference type="EMBL" id="KQ030519">
    <property type="protein sequence ID" value="KJZ75253.1"/>
    <property type="molecule type" value="Genomic_DNA"/>
</dbReference>
<feature type="transmembrane region" description="Helical" evidence="4">
    <location>
        <begin position="80"/>
        <end position="108"/>
    </location>
</feature>
<dbReference type="Proteomes" id="UP000054481">
    <property type="component" value="Unassembled WGS sequence"/>
</dbReference>
<feature type="region of interest" description="Disordered" evidence="3">
    <location>
        <begin position="1"/>
        <end position="23"/>
    </location>
</feature>
<evidence type="ECO:0008006" key="7">
    <source>
        <dbReference type="Google" id="ProtNLM"/>
    </source>
</evidence>
<dbReference type="GO" id="GO:0016020">
    <property type="term" value="C:membrane"/>
    <property type="evidence" value="ECO:0007669"/>
    <property type="project" value="UniProtKB-SubCell"/>
</dbReference>
<dbReference type="Pfam" id="PF07690">
    <property type="entry name" value="MFS_1"/>
    <property type="match status" value="1"/>
</dbReference>
<accession>A0A0F7ZUQ1</accession>
<gene>
    <name evidence="5" type="ORF">HIM_05447</name>
</gene>
<dbReference type="CDD" id="cd17352">
    <property type="entry name" value="MFS_MCT_SLC16"/>
    <property type="match status" value="1"/>
</dbReference>